<dbReference type="CDD" id="cd00086">
    <property type="entry name" value="homeodomain"/>
    <property type="match status" value="1"/>
</dbReference>
<evidence type="ECO:0000256" key="6">
    <source>
        <dbReference type="ARBA" id="ARBA00023155"/>
    </source>
</evidence>
<dbReference type="OrthoDB" id="6159439at2759"/>
<dbReference type="PANTHER" id="PTHR21408:SF1">
    <property type="entry name" value="HOMEODOMAIN-ONLY PROTEIN"/>
    <property type="match status" value="1"/>
</dbReference>
<keyword evidence="9 10" id="KW-0238">DNA-binding</keyword>
<protein>
    <recommendedName>
        <fullName evidence="2">Homeodomain-only protein</fullName>
    </recommendedName>
</protein>
<evidence type="ECO:0000313" key="12">
    <source>
        <dbReference type="EMBL" id="KAJ8025836.1"/>
    </source>
</evidence>
<name>A0A9Q1BFH3_HOLLE</name>
<evidence type="ECO:0000256" key="3">
    <source>
        <dbReference type="ARBA" id="ARBA00022473"/>
    </source>
</evidence>
<proteinExistence type="predicted"/>
<comment type="caution">
    <text evidence="12">The sequence shown here is derived from an EMBL/GenBank/DDBJ whole genome shotgun (WGS) entry which is preliminary data.</text>
</comment>
<evidence type="ECO:0000256" key="7">
    <source>
        <dbReference type="ARBA" id="ARBA00023163"/>
    </source>
</evidence>
<comment type="subcellular location">
    <subcellularLocation>
        <location evidence="1 9 10">Nucleus</location>
    </subcellularLocation>
</comment>
<dbReference type="EMBL" id="JAIZAY010000017">
    <property type="protein sequence ID" value="KAJ8025836.1"/>
    <property type="molecule type" value="Genomic_DNA"/>
</dbReference>
<organism evidence="12 13">
    <name type="scientific">Holothuria leucospilota</name>
    <name type="common">Black long sea cucumber</name>
    <name type="synonym">Mertensiothuria leucospilota</name>
    <dbReference type="NCBI Taxonomy" id="206669"/>
    <lineage>
        <taxon>Eukaryota</taxon>
        <taxon>Metazoa</taxon>
        <taxon>Echinodermata</taxon>
        <taxon>Eleutherozoa</taxon>
        <taxon>Echinozoa</taxon>
        <taxon>Holothuroidea</taxon>
        <taxon>Aspidochirotacea</taxon>
        <taxon>Aspidochirotida</taxon>
        <taxon>Holothuriidae</taxon>
        <taxon>Holothuria</taxon>
    </lineage>
</organism>
<evidence type="ECO:0000256" key="8">
    <source>
        <dbReference type="ARBA" id="ARBA00023242"/>
    </source>
</evidence>
<keyword evidence="8 9" id="KW-0539">Nucleus</keyword>
<evidence type="ECO:0000256" key="2">
    <source>
        <dbReference type="ARBA" id="ARBA00021327"/>
    </source>
</evidence>
<dbReference type="GO" id="GO:0005634">
    <property type="term" value="C:nucleus"/>
    <property type="evidence" value="ECO:0007669"/>
    <property type="project" value="UniProtKB-SubCell"/>
</dbReference>
<feature type="DNA-binding region" description="Homeobox" evidence="9">
    <location>
        <begin position="36"/>
        <end position="87"/>
    </location>
</feature>
<dbReference type="InterPro" id="IPR039162">
    <property type="entry name" value="HOPX"/>
</dbReference>
<evidence type="ECO:0000256" key="10">
    <source>
        <dbReference type="RuleBase" id="RU000682"/>
    </source>
</evidence>
<accession>A0A9Q1BFH3</accession>
<keyword evidence="5" id="KW-0805">Transcription regulation</keyword>
<dbReference type="GO" id="GO:0006357">
    <property type="term" value="P:regulation of transcription by RNA polymerase II"/>
    <property type="evidence" value="ECO:0007669"/>
    <property type="project" value="TreeGrafter"/>
</dbReference>
<evidence type="ECO:0000256" key="4">
    <source>
        <dbReference type="ARBA" id="ARBA00022491"/>
    </source>
</evidence>
<evidence type="ECO:0000256" key="9">
    <source>
        <dbReference type="PROSITE-ProRule" id="PRU00108"/>
    </source>
</evidence>
<evidence type="ECO:0000256" key="1">
    <source>
        <dbReference type="ARBA" id="ARBA00004123"/>
    </source>
</evidence>
<dbReference type="GO" id="GO:0030154">
    <property type="term" value="P:cell differentiation"/>
    <property type="evidence" value="ECO:0007669"/>
    <property type="project" value="InterPro"/>
</dbReference>
<dbReference type="AlphaFoldDB" id="A0A9Q1BFH3"/>
<keyword evidence="7" id="KW-0804">Transcription</keyword>
<dbReference type="SMART" id="SM00389">
    <property type="entry name" value="HOX"/>
    <property type="match status" value="1"/>
</dbReference>
<keyword evidence="6 9" id="KW-0371">Homeobox</keyword>
<sequence length="98" mass="10791">MSSAQANGDDNVKLPIASPDGVVAQLAKPGQLVTVTPEQEKILEQTFKENKNVDELTITIVAAETGLSEKDAKNWFQNRQALWREKEGLNPNSRSLND</sequence>
<reference evidence="12" key="1">
    <citation type="submission" date="2021-10" db="EMBL/GenBank/DDBJ databases">
        <title>Tropical sea cucumber genome reveals ecological adaptation and Cuvierian tubules defense mechanism.</title>
        <authorList>
            <person name="Chen T."/>
        </authorList>
    </citation>
    <scope>NUCLEOTIDE SEQUENCE</scope>
    <source>
        <strain evidence="12">Nanhai2018</strain>
        <tissue evidence="12">Muscle</tissue>
    </source>
</reference>
<evidence type="ECO:0000259" key="11">
    <source>
        <dbReference type="PROSITE" id="PS50071"/>
    </source>
</evidence>
<evidence type="ECO:0000256" key="5">
    <source>
        <dbReference type="ARBA" id="ARBA00023015"/>
    </source>
</evidence>
<dbReference type="PANTHER" id="PTHR21408">
    <property type="entry name" value="HOMEODOMAIN-ONLY PROTEIN"/>
    <property type="match status" value="1"/>
</dbReference>
<dbReference type="Gene3D" id="1.10.10.60">
    <property type="entry name" value="Homeodomain-like"/>
    <property type="match status" value="1"/>
</dbReference>
<dbReference type="InterPro" id="IPR001356">
    <property type="entry name" value="HD"/>
</dbReference>
<dbReference type="InterPro" id="IPR009057">
    <property type="entry name" value="Homeodomain-like_sf"/>
</dbReference>
<evidence type="ECO:0000313" key="13">
    <source>
        <dbReference type="Proteomes" id="UP001152320"/>
    </source>
</evidence>
<dbReference type="Proteomes" id="UP001152320">
    <property type="component" value="Chromosome 17"/>
</dbReference>
<dbReference type="GO" id="GO:0003677">
    <property type="term" value="F:DNA binding"/>
    <property type="evidence" value="ECO:0007669"/>
    <property type="project" value="UniProtKB-UniRule"/>
</dbReference>
<keyword evidence="3" id="KW-0217">Developmental protein</keyword>
<keyword evidence="13" id="KW-1185">Reference proteome</keyword>
<dbReference type="PROSITE" id="PS50071">
    <property type="entry name" value="HOMEOBOX_2"/>
    <property type="match status" value="1"/>
</dbReference>
<feature type="domain" description="Homeobox" evidence="11">
    <location>
        <begin position="34"/>
        <end position="86"/>
    </location>
</feature>
<dbReference type="Pfam" id="PF00046">
    <property type="entry name" value="Homeodomain"/>
    <property type="match status" value="1"/>
</dbReference>
<dbReference type="SUPFAM" id="SSF46689">
    <property type="entry name" value="Homeodomain-like"/>
    <property type="match status" value="1"/>
</dbReference>
<keyword evidence="4" id="KW-0678">Repressor</keyword>
<gene>
    <name evidence="12" type="ORF">HOLleu_33500</name>
</gene>